<keyword evidence="2 8" id="KW-1003">Cell membrane</keyword>
<evidence type="ECO:0000256" key="4">
    <source>
        <dbReference type="ARBA" id="ARBA00022692"/>
    </source>
</evidence>
<keyword evidence="11" id="KW-1185">Reference proteome</keyword>
<keyword evidence="4 8" id="KW-0812">Transmembrane</keyword>
<dbReference type="Pfam" id="PF08478">
    <property type="entry name" value="POTRA_1"/>
    <property type="match status" value="1"/>
</dbReference>
<dbReference type="InterPro" id="IPR034746">
    <property type="entry name" value="POTRA"/>
</dbReference>
<gene>
    <name evidence="8" type="primary">ftsQ</name>
    <name evidence="10" type="ORF">ACFQGU_12560</name>
</gene>
<organism evidence="10 11">
    <name type="scientific">Longivirga aurantiaca</name>
    <dbReference type="NCBI Taxonomy" id="1837743"/>
    <lineage>
        <taxon>Bacteria</taxon>
        <taxon>Bacillati</taxon>
        <taxon>Actinomycetota</taxon>
        <taxon>Actinomycetes</taxon>
        <taxon>Sporichthyales</taxon>
        <taxon>Sporichthyaceae</taxon>
        <taxon>Longivirga</taxon>
    </lineage>
</organism>
<protein>
    <recommendedName>
        <fullName evidence="8">Cell division protein FtsQ</fullName>
    </recommendedName>
</protein>
<keyword evidence="5 8" id="KW-1133">Transmembrane helix</keyword>
<keyword evidence="3 8" id="KW-0132">Cell division</keyword>
<dbReference type="InterPro" id="IPR026579">
    <property type="entry name" value="FtsQ"/>
</dbReference>
<dbReference type="HAMAP" id="MF_00911">
    <property type="entry name" value="FtsQ_subfam"/>
    <property type="match status" value="1"/>
</dbReference>
<comment type="function">
    <text evidence="8">Essential cell division protein.</text>
</comment>
<dbReference type="RefSeq" id="WP_386767159.1">
    <property type="nucleotide sequence ID" value="NZ_JBHSTI010000008.1"/>
</dbReference>
<keyword evidence="6 8" id="KW-0472">Membrane</keyword>
<evidence type="ECO:0000313" key="11">
    <source>
        <dbReference type="Proteomes" id="UP001596138"/>
    </source>
</evidence>
<dbReference type="PROSITE" id="PS51779">
    <property type="entry name" value="POTRA"/>
    <property type="match status" value="1"/>
</dbReference>
<proteinExistence type="inferred from homology"/>
<dbReference type="GO" id="GO:0051301">
    <property type="term" value="P:cell division"/>
    <property type="evidence" value="ECO:0007669"/>
    <property type="project" value="UniProtKB-KW"/>
</dbReference>
<evidence type="ECO:0000256" key="1">
    <source>
        <dbReference type="ARBA" id="ARBA00004370"/>
    </source>
</evidence>
<evidence type="ECO:0000256" key="6">
    <source>
        <dbReference type="ARBA" id="ARBA00023136"/>
    </source>
</evidence>
<feature type="domain" description="POTRA" evidence="9">
    <location>
        <begin position="45"/>
        <end position="113"/>
    </location>
</feature>
<dbReference type="Pfam" id="PF03799">
    <property type="entry name" value="FtsQ_DivIB_C"/>
    <property type="match status" value="1"/>
</dbReference>
<dbReference type="InterPro" id="IPR050487">
    <property type="entry name" value="FtsQ_DivIB"/>
</dbReference>
<dbReference type="EMBL" id="JBHSTI010000008">
    <property type="protein sequence ID" value="MFC6238712.1"/>
    <property type="molecule type" value="Genomic_DNA"/>
</dbReference>
<name>A0ABW1T1X3_9ACTN</name>
<evidence type="ECO:0000259" key="9">
    <source>
        <dbReference type="PROSITE" id="PS51779"/>
    </source>
</evidence>
<dbReference type="PANTHER" id="PTHR37820:SF1">
    <property type="entry name" value="CELL DIVISION PROTEIN FTSQ"/>
    <property type="match status" value="1"/>
</dbReference>
<evidence type="ECO:0000256" key="3">
    <source>
        <dbReference type="ARBA" id="ARBA00022618"/>
    </source>
</evidence>
<evidence type="ECO:0000256" key="8">
    <source>
        <dbReference type="HAMAP-Rule" id="MF_00911"/>
    </source>
</evidence>
<comment type="similarity">
    <text evidence="8">Belongs to the FtsQ/DivIB family. FtsQ subfamily.</text>
</comment>
<evidence type="ECO:0000256" key="5">
    <source>
        <dbReference type="ARBA" id="ARBA00022989"/>
    </source>
</evidence>
<sequence length="238" mass="24801">MTVLESTERFTAARRQGGWRTWLALALVAMIAGVAVWLVWFSSVLSVQEVRVVGATGVPVDQVRTAASVRVGTPLARVDADGVAERVGAIPEVGAVEVRRGWPDVLVVVVTERTPVGVVRAGPGFAYVDATGARFGSASTRPAALPVVRPSDETSLLAGVQVVDSLPADLRARVVAVVARSRDDVVLSLRGGALVQWGSAEQAEAKIAVLAALLPLKAAYYDVSAPDLPTTRGTLSGS</sequence>
<reference evidence="11" key="1">
    <citation type="journal article" date="2019" name="Int. J. Syst. Evol. Microbiol.">
        <title>The Global Catalogue of Microorganisms (GCM) 10K type strain sequencing project: providing services to taxonomists for standard genome sequencing and annotation.</title>
        <authorList>
            <consortium name="The Broad Institute Genomics Platform"/>
            <consortium name="The Broad Institute Genome Sequencing Center for Infectious Disease"/>
            <person name="Wu L."/>
            <person name="Ma J."/>
        </authorList>
    </citation>
    <scope>NUCLEOTIDE SEQUENCE [LARGE SCALE GENOMIC DNA]</scope>
    <source>
        <strain evidence="11">CGMCC 4.7317</strain>
    </source>
</reference>
<evidence type="ECO:0000256" key="2">
    <source>
        <dbReference type="ARBA" id="ARBA00022475"/>
    </source>
</evidence>
<accession>A0ABW1T1X3</accession>
<dbReference type="Proteomes" id="UP001596138">
    <property type="component" value="Unassembled WGS sequence"/>
</dbReference>
<feature type="transmembrane region" description="Helical" evidence="8">
    <location>
        <begin position="21"/>
        <end position="41"/>
    </location>
</feature>
<dbReference type="InterPro" id="IPR013685">
    <property type="entry name" value="POTRA_FtsQ_type"/>
</dbReference>
<dbReference type="PANTHER" id="PTHR37820">
    <property type="entry name" value="CELL DIVISION PROTEIN DIVIB"/>
    <property type="match status" value="1"/>
</dbReference>
<dbReference type="Gene3D" id="3.10.20.310">
    <property type="entry name" value="membrane protein fhac"/>
    <property type="match status" value="1"/>
</dbReference>
<keyword evidence="7 8" id="KW-0131">Cell cycle</keyword>
<dbReference type="InterPro" id="IPR005548">
    <property type="entry name" value="Cell_div_FtsQ/DivIB_C"/>
</dbReference>
<comment type="subcellular location">
    <subcellularLocation>
        <location evidence="8">Cell membrane</location>
        <topology evidence="8">Single-pass type II membrane protein</topology>
    </subcellularLocation>
    <subcellularLocation>
        <location evidence="1">Membrane</location>
    </subcellularLocation>
    <text evidence="8">Localizes to the division septum.</text>
</comment>
<evidence type="ECO:0000313" key="10">
    <source>
        <dbReference type="EMBL" id="MFC6238712.1"/>
    </source>
</evidence>
<evidence type="ECO:0000256" key="7">
    <source>
        <dbReference type="ARBA" id="ARBA00023306"/>
    </source>
</evidence>
<comment type="caution">
    <text evidence="10">The sequence shown here is derived from an EMBL/GenBank/DDBJ whole genome shotgun (WGS) entry which is preliminary data.</text>
</comment>